<feature type="domain" description="ABC transporter" evidence="4">
    <location>
        <begin position="2"/>
        <end position="253"/>
    </location>
</feature>
<dbReference type="PANTHER" id="PTHR42855:SF2">
    <property type="entry name" value="DRUG RESISTANCE ABC TRANSPORTER,ATP-BINDING PROTEIN"/>
    <property type="match status" value="1"/>
</dbReference>
<keyword evidence="6" id="KW-1185">Reference proteome</keyword>
<feature type="domain" description="ABC transporter" evidence="4">
    <location>
        <begin position="320"/>
        <end position="536"/>
    </location>
</feature>
<evidence type="ECO:0000256" key="1">
    <source>
        <dbReference type="ARBA" id="ARBA00022741"/>
    </source>
</evidence>
<dbReference type="PANTHER" id="PTHR42855">
    <property type="entry name" value="ABC TRANSPORTER ATP-BINDING SUBUNIT"/>
    <property type="match status" value="1"/>
</dbReference>
<keyword evidence="1" id="KW-0547">Nucleotide-binding</keyword>
<dbReference type="CDD" id="cd03221">
    <property type="entry name" value="ABCF_EF-3"/>
    <property type="match status" value="2"/>
</dbReference>
<evidence type="ECO:0000256" key="3">
    <source>
        <dbReference type="ARBA" id="ARBA00024725"/>
    </source>
</evidence>
<dbReference type="SUPFAM" id="SSF52540">
    <property type="entry name" value="P-loop containing nucleoside triphosphate hydrolases"/>
    <property type="match status" value="2"/>
</dbReference>
<dbReference type="InterPro" id="IPR051309">
    <property type="entry name" value="ABCF_ATPase"/>
</dbReference>
<dbReference type="Pfam" id="PF00005">
    <property type="entry name" value="ABC_tran"/>
    <property type="match status" value="2"/>
</dbReference>
<dbReference type="InterPro" id="IPR003439">
    <property type="entry name" value="ABC_transporter-like_ATP-bd"/>
</dbReference>
<organism evidence="5 6">
    <name type="scientific">Rickettsia tillamookensis</name>
    <dbReference type="NCBI Taxonomy" id="2761623"/>
    <lineage>
        <taxon>Bacteria</taxon>
        <taxon>Pseudomonadati</taxon>
        <taxon>Pseudomonadota</taxon>
        <taxon>Alphaproteobacteria</taxon>
        <taxon>Rickettsiales</taxon>
        <taxon>Rickettsiaceae</taxon>
        <taxon>Rickettsieae</taxon>
        <taxon>Rickettsia</taxon>
        <taxon>spotted fever group</taxon>
    </lineage>
</organism>
<name>A0A9E6MHG5_9RICK</name>
<protein>
    <submittedName>
        <fullName evidence="5">ABC transporter ATP-binding protein YbiT</fullName>
    </submittedName>
</protein>
<gene>
    <name evidence="5" type="primary">ybiT</name>
    <name evidence="5" type="ORF">H6P87_00438</name>
</gene>
<dbReference type="InterPro" id="IPR027417">
    <property type="entry name" value="P-loop_NTPase"/>
</dbReference>
<proteinExistence type="predicted"/>
<dbReference type="Proteomes" id="UP000595296">
    <property type="component" value="Chromosome"/>
</dbReference>
<reference evidence="5 6" key="1">
    <citation type="journal article" date="2021" name="Int. J. Syst. Evol. Microbiol.">
        <title>Characterization of a novel transitional group Rickettsia species (Rickettsia tillamookensis sp. nov.) from the western black-legged tick, Ixodes pacificus.</title>
        <authorList>
            <person name="Gauthier D.T."/>
            <person name="Karpathy S.E."/>
            <person name="Grizzard S.L."/>
            <person name="Batra D."/>
            <person name="Rowe L.A."/>
            <person name="Paddock C.D."/>
        </authorList>
    </citation>
    <scope>NUCLEOTIDE SEQUENCE [LARGE SCALE GENOMIC DNA]</scope>
    <source>
        <strain evidence="5 6">Tillamook 23</strain>
    </source>
</reference>
<dbReference type="GO" id="GO:0005524">
    <property type="term" value="F:ATP binding"/>
    <property type="evidence" value="ECO:0007669"/>
    <property type="project" value="UniProtKB-KW"/>
</dbReference>
<accession>A0A9E6MHG5</accession>
<dbReference type="InterPro" id="IPR003593">
    <property type="entry name" value="AAA+_ATPase"/>
</dbReference>
<evidence type="ECO:0000313" key="6">
    <source>
        <dbReference type="Proteomes" id="UP000595296"/>
    </source>
</evidence>
<evidence type="ECO:0000256" key="2">
    <source>
        <dbReference type="ARBA" id="ARBA00022840"/>
    </source>
</evidence>
<evidence type="ECO:0000259" key="4">
    <source>
        <dbReference type="PROSITE" id="PS50893"/>
    </source>
</evidence>
<evidence type="ECO:0000313" key="5">
    <source>
        <dbReference type="EMBL" id="QQV74896.1"/>
    </source>
</evidence>
<dbReference type="RefSeq" id="WP_202069864.1">
    <property type="nucleotide sequence ID" value="NZ_CP060138.2"/>
</dbReference>
<dbReference type="SMART" id="SM00382">
    <property type="entry name" value="AAA"/>
    <property type="match status" value="2"/>
</dbReference>
<comment type="function">
    <text evidence="3">Part of an ABC transporter complex. Transmembrane domains (TMD) form a pore in the inner membrane and the ATP-binding domain (NBD) is responsible for energy generation.</text>
</comment>
<dbReference type="EMBL" id="CP060138">
    <property type="protein sequence ID" value="QQV74896.1"/>
    <property type="molecule type" value="Genomic_DNA"/>
</dbReference>
<keyword evidence="2 5" id="KW-0067">ATP-binding</keyword>
<sequence length="539" mass="61450">MIIINDLAMSYDARILFTDVNLHIKNNKRYGLVGANGAGKTTFFKVLTKEEEPAFGDINIPKNSKVGCLKQDQFLYENTKIIDTVIAGNKELWKALQEKEEILSRQECSDEDGYKLGELEQIIYDNDGYTAEIFAANLLVGLGIAEKYHYEPLSALSGGYKLRVLLAQSLFNNPDILLLDEPTNHLDIISIYWLENYLKNSFKGILIFISHDLAFLNNVATDILDIDYGEIKPYTGNYDNFVQEKEIIAAQKLSERNFLEKKIENMQAWVDKFRAGTRARQSASREKQLEKIELPDIQKSSRISPLFRFKQLRNSGKLVLKIDQITKNFEDKQILNKVSFSVSRGEKIIIIGANGIGKSTLLKILMNKISADQGSYEWGYESQISYFVQDHHELLNENISIINWLKKQSEKETENTIRNTLGQVLFRSDEVNKNILSLSGGEGARLLLAKMMLEKSNILVLDEPTNHLDIESREALKKSLIDFEGTVILVTHDRDFAKSIATRIIALSHRKNIVDFKGKYDDYIEKYGNDYLSSATKLS</sequence>
<dbReference type="Pfam" id="PF12848">
    <property type="entry name" value="ABC_tran_Xtn"/>
    <property type="match status" value="1"/>
</dbReference>
<dbReference type="Gene3D" id="3.40.50.300">
    <property type="entry name" value="P-loop containing nucleotide triphosphate hydrolases"/>
    <property type="match status" value="2"/>
</dbReference>
<dbReference type="PROSITE" id="PS50893">
    <property type="entry name" value="ABC_TRANSPORTER_2"/>
    <property type="match status" value="2"/>
</dbReference>
<dbReference type="InterPro" id="IPR032781">
    <property type="entry name" value="ABC_tran_Xtn"/>
</dbReference>